<protein>
    <submittedName>
        <fullName evidence="1">Uncharacterized protein</fullName>
    </submittedName>
</protein>
<gene>
    <name evidence="1" type="ORF">ENI13_00225</name>
</gene>
<dbReference type="Proteomes" id="UP000885695">
    <property type="component" value="Unassembled WGS sequence"/>
</dbReference>
<dbReference type="AlphaFoldDB" id="A0A7C1NPP8"/>
<reference evidence="1" key="1">
    <citation type="journal article" date="2020" name="mSystems">
        <title>Genome- and Community-Level Interaction Insights into Carbon Utilization and Element Cycling Functions of Hydrothermarchaeota in Hydrothermal Sediment.</title>
        <authorList>
            <person name="Zhou Z."/>
            <person name="Liu Y."/>
            <person name="Xu W."/>
            <person name="Pan J."/>
            <person name="Luo Z.H."/>
            <person name="Li M."/>
        </authorList>
    </citation>
    <scope>NUCLEOTIDE SEQUENCE [LARGE SCALE GENOMIC DNA]</scope>
    <source>
        <strain evidence="1">HyVt-369</strain>
    </source>
</reference>
<dbReference type="EMBL" id="DRHL01000010">
    <property type="protein sequence ID" value="HEB13388.1"/>
    <property type="molecule type" value="Genomic_DNA"/>
</dbReference>
<accession>A0A7C1NPP8</accession>
<evidence type="ECO:0000313" key="1">
    <source>
        <dbReference type="EMBL" id="HEB13388.1"/>
    </source>
</evidence>
<name>A0A7C1NPP8_UNCC3</name>
<sequence length="72" mass="8437">MSKLEKQQNKGPRKMKKERFQDMLVLSTKKGRIKISVQGSYTAKEMYQASEHMLVMAGKRYAREKKNGEKNE</sequence>
<comment type="caution">
    <text evidence="1">The sequence shown here is derived from an EMBL/GenBank/DDBJ whole genome shotgun (WGS) entry which is preliminary data.</text>
</comment>
<proteinExistence type="predicted"/>
<organism evidence="1">
    <name type="scientific">candidate division CPR3 bacterium</name>
    <dbReference type="NCBI Taxonomy" id="2268181"/>
    <lineage>
        <taxon>Bacteria</taxon>
        <taxon>Bacteria division CPR3</taxon>
    </lineage>
</organism>